<feature type="region of interest" description="Disordered" evidence="1">
    <location>
        <begin position="38"/>
        <end position="67"/>
    </location>
</feature>
<proteinExistence type="predicted"/>
<organism evidence="2 3">
    <name type="scientific">Ilyodon furcidens</name>
    <name type="common">goldbreast splitfin</name>
    <dbReference type="NCBI Taxonomy" id="33524"/>
    <lineage>
        <taxon>Eukaryota</taxon>
        <taxon>Metazoa</taxon>
        <taxon>Chordata</taxon>
        <taxon>Craniata</taxon>
        <taxon>Vertebrata</taxon>
        <taxon>Euteleostomi</taxon>
        <taxon>Actinopterygii</taxon>
        <taxon>Neopterygii</taxon>
        <taxon>Teleostei</taxon>
        <taxon>Neoteleostei</taxon>
        <taxon>Acanthomorphata</taxon>
        <taxon>Ovalentaria</taxon>
        <taxon>Atherinomorphae</taxon>
        <taxon>Cyprinodontiformes</taxon>
        <taxon>Goodeidae</taxon>
        <taxon>Ilyodon</taxon>
    </lineage>
</organism>
<evidence type="ECO:0000313" key="2">
    <source>
        <dbReference type="EMBL" id="MEQ2228418.1"/>
    </source>
</evidence>
<keyword evidence="3" id="KW-1185">Reference proteome</keyword>
<evidence type="ECO:0000256" key="1">
    <source>
        <dbReference type="SAM" id="MobiDB-lite"/>
    </source>
</evidence>
<sequence>VSNVYSATLCARRAACMNGTSRSTSSRGCLSATFVTSSSRRPSSCWSTRSATPSPPEGSSGLKTERARCLNEKNPGEYPELAGGAINPLWHGNSKEGTAECREKDYLQTALLPDKDDHTW</sequence>
<dbReference type="Proteomes" id="UP001482620">
    <property type="component" value="Unassembled WGS sequence"/>
</dbReference>
<dbReference type="EMBL" id="JAHRIQ010023752">
    <property type="protein sequence ID" value="MEQ2228418.1"/>
    <property type="molecule type" value="Genomic_DNA"/>
</dbReference>
<feature type="non-terminal residue" evidence="2">
    <location>
        <position position="1"/>
    </location>
</feature>
<protein>
    <submittedName>
        <fullName evidence="2">Uncharacterized protein</fullName>
    </submittedName>
</protein>
<feature type="compositionally biased region" description="Low complexity" evidence="1">
    <location>
        <begin position="38"/>
        <end position="50"/>
    </location>
</feature>
<accession>A0ABV0T980</accession>
<evidence type="ECO:0000313" key="3">
    <source>
        <dbReference type="Proteomes" id="UP001482620"/>
    </source>
</evidence>
<reference evidence="2 3" key="1">
    <citation type="submission" date="2021-06" db="EMBL/GenBank/DDBJ databases">
        <authorList>
            <person name="Palmer J.M."/>
        </authorList>
    </citation>
    <scope>NUCLEOTIDE SEQUENCE [LARGE SCALE GENOMIC DNA]</scope>
    <source>
        <strain evidence="3">if_2019</strain>
        <tissue evidence="2">Muscle</tissue>
    </source>
</reference>
<name>A0ABV0T980_9TELE</name>
<gene>
    <name evidence="2" type="ORF">ILYODFUR_008585</name>
</gene>
<comment type="caution">
    <text evidence="2">The sequence shown here is derived from an EMBL/GenBank/DDBJ whole genome shotgun (WGS) entry which is preliminary data.</text>
</comment>